<evidence type="ECO:0000256" key="6">
    <source>
        <dbReference type="PIRNR" id="PIRNR001123"/>
    </source>
</evidence>
<feature type="active site" description="Proton acceptor" evidence="7">
    <location>
        <position position="202"/>
    </location>
</feature>
<evidence type="ECO:0008006" key="11">
    <source>
        <dbReference type="Google" id="ProtNLM"/>
    </source>
</evidence>
<dbReference type="Gene3D" id="3.40.630.10">
    <property type="entry name" value="Zn peptidases"/>
    <property type="match status" value="1"/>
</dbReference>
<feature type="binding site" evidence="8">
    <location>
        <position position="61"/>
    </location>
    <ligand>
        <name>Zn(2+)</name>
        <dbReference type="ChEBI" id="CHEBI:29105"/>
        <label>1</label>
    </ligand>
</feature>
<dbReference type="InterPro" id="IPR051464">
    <property type="entry name" value="Peptidase_M42_aminopept"/>
</dbReference>
<feature type="binding site" evidence="8">
    <location>
        <position position="203"/>
    </location>
    <ligand>
        <name>Zn(2+)</name>
        <dbReference type="ChEBI" id="CHEBI:29105"/>
        <label>2</label>
    </ligand>
</feature>
<keyword evidence="2" id="KW-0031">Aminopeptidase</keyword>
<name>A0A532USV5_UNCT6</name>
<accession>A0A532USV5</accession>
<dbReference type="EMBL" id="NJBO01000028">
    <property type="protein sequence ID" value="TKJ38018.1"/>
    <property type="molecule type" value="Genomic_DNA"/>
</dbReference>
<evidence type="ECO:0000256" key="3">
    <source>
        <dbReference type="ARBA" id="ARBA00022670"/>
    </source>
</evidence>
<feature type="binding site" evidence="8">
    <location>
        <position position="313"/>
    </location>
    <ligand>
        <name>Zn(2+)</name>
        <dbReference type="ChEBI" id="CHEBI:29105"/>
        <label>2</label>
    </ligand>
</feature>
<comment type="caution">
    <text evidence="9">The sequence shown here is derived from an EMBL/GenBank/DDBJ whole genome shotgun (WGS) entry which is preliminary data.</text>
</comment>
<feature type="binding site" evidence="8">
    <location>
        <position position="230"/>
    </location>
    <ligand>
        <name>Zn(2+)</name>
        <dbReference type="ChEBI" id="CHEBI:29105"/>
        <label>1</label>
    </ligand>
</feature>
<dbReference type="InterPro" id="IPR008007">
    <property type="entry name" value="Peptidase_M42"/>
</dbReference>
<dbReference type="AlphaFoldDB" id="A0A532USV5"/>
<dbReference type="GO" id="GO:0046872">
    <property type="term" value="F:metal ion binding"/>
    <property type="evidence" value="ECO:0007669"/>
    <property type="project" value="UniProtKB-UniRule"/>
</dbReference>
<dbReference type="InterPro" id="IPR023367">
    <property type="entry name" value="Peptidase_M42_dom2"/>
</dbReference>
<keyword evidence="4 8" id="KW-0479">Metal-binding</keyword>
<dbReference type="SUPFAM" id="SSF101821">
    <property type="entry name" value="Aminopeptidase/glucanase lid domain"/>
    <property type="match status" value="1"/>
</dbReference>
<dbReference type="PANTHER" id="PTHR32481">
    <property type="entry name" value="AMINOPEPTIDASE"/>
    <property type="match status" value="1"/>
</dbReference>
<keyword evidence="5" id="KW-0378">Hydrolase</keyword>
<evidence type="ECO:0000256" key="8">
    <source>
        <dbReference type="PIRSR" id="PIRSR001123-2"/>
    </source>
</evidence>
<organism evidence="9 10">
    <name type="scientific">candidate division TA06 bacterium B3_TA06</name>
    <dbReference type="NCBI Taxonomy" id="2012487"/>
    <lineage>
        <taxon>Bacteria</taxon>
        <taxon>Bacteria division TA06</taxon>
    </lineage>
</organism>
<dbReference type="GO" id="GO:0006508">
    <property type="term" value="P:proteolysis"/>
    <property type="evidence" value="ECO:0007669"/>
    <property type="project" value="UniProtKB-KW"/>
</dbReference>
<comment type="cofactor">
    <cofactor evidence="8">
        <name>a divalent metal cation</name>
        <dbReference type="ChEBI" id="CHEBI:60240"/>
    </cofactor>
    <text evidence="8">Binds 2 divalent metal cations per subunit.</text>
</comment>
<dbReference type="SUPFAM" id="SSF53187">
    <property type="entry name" value="Zn-dependent exopeptidases"/>
    <property type="match status" value="1"/>
</dbReference>
<evidence type="ECO:0000256" key="1">
    <source>
        <dbReference type="ARBA" id="ARBA00006272"/>
    </source>
</evidence>
<dbReference type="GO" id="GO:0004177">
    <property type="term" value="F:aminopeptidase activity"/>
    <property type="evidence" value="ECO:0007669"/>
    <property type="project" value="UniProtKB-UniRule"/>
</dbReference>
<reference evidence="9 10" key="1">
    <citation type="submission" date="2017-06" db="EMBL/GenBank/DDBJ databases">
        <title>Novel microbial phyla capable of carbon fixation and sulfur reduction in deep-sea sediments.</title>
        <authorList>
            <person name="Huang J."/>
            <person name="Baker B."/>
            <person name="Wang Y."/>
        </authorList>
    </citation>
    <scope>NUCLEOTIDE SEQUENCE [LARGE SCALE GENOMIC DNA]</scope>
    <source>
        <strain evidence="9">B3_TA06</strain>
    </source>
</reference>
<keyword evidence="3" id="KW-0645">Protease</keyword>
<evidence type="ECO:0000313" key="10">
    <source>
        <dbReference type="Proteomes" id="UP000317778"/>
    </source>
</evidence>
<comment type="similarity">
    <text evidence="1 6">Belongs to the peptidase M42 family.</text>
</comment>
<proteinExistence type="inferred from homology"/>
<evidence type="ECO:0000256" key="4">
    <source>
        <dbReference type="ARBA" id="ARBA00022723"/>
    </source>
</evidence>
<dbReference type="Pfam" id="PF05343">
    <property type="entry name" value="Peptidase_M42"/>
    <property type="match status" value="1"/>
</dbReference>
<sequence>MNRELLFDLLQIPSPSGHEERMKAFLVKYLDVHGIKAQDLGPAGLSWGLGEGDKLAFFSAHVDQVAFVADRIDDEGYIYLKMPGIDPRIAPSQELTVWGKRELVGVVGMRPPHFLSEEEQKAPIPSEKLYVDVGLPGEEVKRLVPVGTVCTWRLEPAGLLGSRVTGVGLDNKAGVFLALLVTEALGSKKLPGRLRFFASTQEEGVMFGAGFAGRSAYKSGESVLFAVVVDTTFGTDHEVKDSAFPLGKGSVLGVGPILSRSHLATMRNIASELSIPYSLEPLTRSTGTEADVLSISGKGIPTILLSIPLRNMHSPVEVVDLDDVESSLKLLSAALQREDLWSS</sequence>
<protein>
    <recommendedName>
        <fullName evidence="11">Peptidase M42</fullName>
    </recommendedName>
</protein>
<dbReference type="PIRSF" id="PIRSF001123">
    <property type="entry name" value="PepA_GA"/>
    <property type="match status" value="1"/>
</dbReference>
<evidence type="ECO:0000256" key="5">
    <source>
        <dbReference type="ARBA" id="ARBA00022801"/>
    </source>
</evidence>
<feature type="binding site" evidence="8">
    <location>
        <position position="170"/>
    </location>
    <ligand>
        <name>Zn(2+)</name>
        <dbReference type="ChEBI" id="CHEBI:29105"/>
        <label>1</label>
    </ligand>
</feature>
<dbReference type="Gene3D" id="2.40.30.40">
    <property type="entry name" value="Peptidase M42, domain 2"/>
    <property type="match status" value="1"/>
</dbReference>
<dbReference type="Proteomes" id="UP000317778">
    <property type="component" value="Unassembled WGS sequence"/>
</dbReference>
<evidence type="ECO:0000313" key="9">
    <source>
        <dbReference type="EMBL" id="TKJ38018.1"/>
    </source>
</evidence>
<gene>
    <name evidence="9" type="ORF">CEE36_10795</name>
</gene>
<evidence type="ECO:0000256" key="2">
    <source>
        <dbReference type="ARBA" id="ARBA00022438"/>
    </source>
</evidence>
<feature type="binding site" evidence="8">
    <location>
        <position position="170"/>
    </location>
    <ligand>
        <name>Zn(2+)</name>
        <dbReference type="ChEBI" id="CHEBI:29105"/>
        <label>2</label>
    </ligand>
</feature>
<dbReference type="PANTHER" id="PTHR32481:SF0">
    <property type="entry name" value="AMINOPEPTIDASE YPDE-RELATED"/>
    <property type="match status" value="1"/>
</dbReference>
<evidence type="ECO:0000256" key="7">
    <source>
        <dbReference type="PIRSR" id="PIRSR001123-1"/>
    </source>
</evidence>